<accession>A0A5B0S6U5</accession>
<dbReference type="AlphaFoldDB" id="A0A5B0S6U5"/>
<gene>
    <name evidence="2" type="ORF">PGTUg99_019382</name>
</gene>
<evidence type="ECO:0000313" key="3">
    <source>
        <dbReference type="Proteomes" id="UP000325313"/>
    </source>
</evidence>
<proteinExistence type="predicted"/>
<protein>
    <submittedName>
        <fullName evidence="2">Uncharacterized protein</fullName>
    </submittedName>
</protein>
<dbReference type="EMBL" id="VDEP01000073">
    <property type="protein sequence ID" value="KAA1133135.1"/>
    <property type="molecule type" value="Genomic_DNA"/>
</dbReference>
<evidence type="ECO:0000256" key="1">
    <source>
        <dbReference type="SAM" id="Phobius"/>
    </source>
</evidence>
<reference evidence="2 3" key="1">
    <citation type="submission" date="2019-05" db="EMBL/GenBank/DDBJ databases">
        <title>Emergence of the Ug99 lineage of the wheat stem rust pathogen through somatic hybridization.</title>
        <authorList>
            <person name="Li F."/>
            <person name="Upadhyaya N.M."/>
            <person name="Sperschneider J."/>
            <person name="Matny O."/>
            <person name="Nguyen-Phuc H."/>
            <person name="Mago R."/>
            <person name="Raley C."/>
            <person name="Miller M.E."/>
            <person name="Silverstein K.A.T."/>
            <person name="Henningsen E."/>
            <person name="Hirsch C.D."/>
            <person name="Visser B."/>
            <person name="Pretorius Z.A."/>
            <person name="Steffenson B.J."/>
            <person name="Schwessinger B."/>
            <person name="Dodds P.N."/>
            <person name="Figueroa M."/>
        </authorList>
    </citation>
    <scope>NUCLEOTIDE SEQUENCE [LARGE SCALE GENOMIC DNA]</scope>
    <source>
        <strain evidence="2 3">Ug99</strain>
    </source>
</reference>
<keyword evidence="1" id="KW-1133">Transmembrane helix</keyword>
<dbReference type="Proteomes" id="UP000325313">
    <property type="component" value="Unassembled WGS sequence"/>
</dbReference>
<keyword evidence="1" id="KW-0472">Membrane</keyword>
<evidence type="ECO:0000313" key="2">
    <source>
        <dbReference type="EMBL" id="KAA1133135.1"/>
    </source>
</evidence>
<name>A0A5B0S6U5_PUCGR</name>
<organism evidence="2 3">
    <name type="scientific">Puccinia graminis f. sp. tritici</name>
    <dbReference type="NCBI Taxonomy" id="56615"/>
    <lineage>
        <taxon>Eukaryota</taxon>
        <taxon>Fungi</taxon>
        <taxon>Dikarya</taxon>
        <taxon>Basidiomycota</taxon>
        <taxon>Pucciniomycotina</taxon>
        <taxon>Pucciniomycetes</taxon>
        <taxon>Pucciniales</taxon>
        <taxon>Pucciniaceae</taxon>
        <taxon>Puccinia</taxon>
    </lineage>
</organism>
<comment type="caution">
    <text evidence="2">The sequence shown here is derived from an EMBL/GenBank/DDBJ whole genome shotgun (WGS) entry which is preliminary data.</text>
</comment>
<keyword evidence="1" id="KW-0812">Transmembrane</keyword>
<feature type="transmembrane region" description="Helical" evidence="1">
    <location>
        <begin position="32"/>
        <end position="49"/>
    </location>
</feature>
<sequence>MEHAHWLNHCGFEDKSTWCANVFTQDYHLSQLVHFHLLVAVFLGLLLVAHSPVGGHLSDPKSVLKGLLLVAHSPVGGHLSDPKSVLKGLLLVAHSPVGGHLSDPKSVLKELATPFSSFVL</sequence>